<feature type="compositionally biased region" description="Polar residues" evidence="1">
    <location>
        <begin position="125"/>
        <end position="148"/>
    </location>
</feature>
<proteinExistence type="predicted"/>
<feature type="compositionally biased region" description="Basic and acidic residues" evidence="1">
    <location>
        <begin position="25"/>
        <end position="84"/>
    </location>
</feature>
<organism evidence="2 3">
    <name type="scientific">Cylicostephanus goldi</name>
    <name type="common">Nematode worm</name>
    <dbReference type="NCBI Taxonomy" id="71465"/>
    <lineage>
        <taxon>Eukaryota</taxon>
        <taxon>Metazoa</taxon>
        <taxon>Ecdysozoa</taxon>
        <taxon>Nematoda</taxon>
        <taxon>Chromadorea</taxon>
        <taxon>Rhabditida</taxon>
        <taxon>Rhabditina</taxon>
        <taxon>Rhabditomorpha</taxon>
        <taxon>Strongyloidea</taxon>
        <taxon>Strongylidae</taxon>
        <taxon>Cylicostephanus</taxon>
    </lineage>
</organism>
<dbReference type="EMBL" id="UYRV01024699">
    <property type="protein sequence ID" value="VDK76077.1"/>
    <property type="molecule type" value="Genomic_DNA"/>
</dbReference>
<keyword evidence="3" id="KW-1185">Reference proteome</keyword>
<evidence type="ECO:0000313" key="2">
    <source>
        <dbReference type="EMBL" id="VDK76077.1"/>
    </source>
</evidence>
<feature type="region of interest" description="Disordered" evidence="1">
    <location>
        <begin position="124"/>
        <end position="148"/>
    </location>
</feature>
<dbReference type="AlphaFoldDB" id="A0A3P6SU35"/>
<reference evidence="2 3" key="1">
    <citation type="submission" date="2018-11" db="EMBL/GenBank/DDBJ databases">
        <authorList>
            <consortium name="Pathogen Informatics"/>
        </authorList>
    </citation>
    <scope>NUCLEOTIDE SEQUENCE [LARGE SCALE GENOMIC DNA]</scope>
</reference>
<accession>A0A3P6SU35</accession>
<dbReference type="Proteomes" id="UP000271889">
    <property type="component" value="Unassembled WGS sequence"/>
</dbReference>
<protein>
    <submittedName>
        <fullName evidence="2">Uncharacterized protein</fullName>
    </submittedName>
</protein>
<name>A0A3P6SU35_CYLGO</name>
<feature type="region of interest" description="Disordered" evidence="1">
    <location>
        <begin position="25"/>
        <end position="97"/>
    </location>
</feature>
<evidence type="ECO:0000313" key="3">
    <source>
        <dbReference type="Proteomes" id="UP000271889"/>
    </source>
</evidence>
<sequence length="148" mass="17036">MRVTSRKSNETQDEYETRLAADARRVAVRRSNETQDERKQRLAADAERKRKKRMGETEQSRRERLAVKAERARTLRSAKSRENEVIEETQDGPSGVQELLRLQNNEERTPVSPATMAHLDKHGTVENSAPSCFRDSSNTNQRESIIEV</sequence>
<dbReference type="OrthoDB" id="10057854at2759"/>
<evidence type="ECO:0000256" key="1">
    <source>
        <dbReference type="SAM" id="MobiDB-lite"/>
    </source>
</evidence>
<gene>
    <name evidence="2" type="ORF">CGOC_LOCUS7193</name>
</gene>